<gene>
    <name evidence="7" type="ORF">EHS24_001762</name>
</gene>
<dbReference type="AlphaFoldDB" id="A0A427XIY0"/>
<evidence type="ECO:0000256" key="6">
    <source>
        <dbReference type="SAM" id="MobiDB-lite"/>
    </source>
</evidence>
<evidence type="ECO:0000313" key="7">
    <source>
        <dbReference type="EMBL" id="RSH78841.1"/>
    </source>
</evidence>
<evidence type="ECO:0000256" key="1">
    <source>
        <dbReference type="ARBA" id="ARBA00004370"/>
    </source>
</evidence>
<comment type="subcellular location">
    <subcellularLocation>
        <location evidence="1">Membrane</location>
    </subcellularLocation>
</comment>
<evidence type="ECO:0000256" key="3">
    <source>
        <dbReference type="ARBA" id="ARBA00022737"/>
    </source>
</evidence>
<keyword evidence="5" id="KW-0472">Membrane</keyword>
<evidence type="ECO:0000256" key="4">
    <source>
        <dbReference type="ARBA" id="ARBA00022989"/>
    </source>
</evidence>
<reference evidence="7 8" key="1">
    <citation type="submission" date="2018-11" db="EMBL/GenBank/DDBJ databases">
        <title>Genome sequence of Apiotrichum porosum DSM 27194.</title>
        <authorList>
            <person name="Aliyu H."/>
            <person name="Gorte O."/>
            <person name="Ochsenreither K."/>
        </authorList>
    </citation>
    <scope>NUCLEOTIDE SEQUENCE [LARGE SCALE GENOMIC DNA]</scope>
    <source>
        <strain evidence="7 8">DSM 27194</strain>
    </source>
</reference>
<dbReference type="RefSeq" id="XP_028473988.1">
    <property type="nucleotide sequence ID" value="XM_028617525.1"/>
</dbReference>
<evidence type="ECO:0008006" key="9">
    <source>
        <dbReference type="Google" id="ProtNLM"/>
    </source>
</evidence>
<evidence type="ECO:0000256" key="2">
    <source>
        <dbReference type="ARBA" id="ARBA00022692"/>
    </source>
</evidence>
<sequence length="469" mass="50795">MSSGSSRPTSVRGLYTPPAEEWVFLPPTVSPPASAPAPAPPAHLPTPFTPEDDDMVDFGLPGPVQMFASQFLTTAMGMPFEVGKTLLQVEYRPRKKYAPLETDAVTSTQQHRDWGAEDDALSNPDEADVYFSDRLEAPSNTFVPPPPPAPDASGYLDDPSPSWLLKDDPDISRGNGVWGMIRRIRATPSEGLPALWKGQVVATVHAVLSTVLQPSIHAILYTAVPSSGTSLPLDFPLTALPHPVVPLAIQVASHAVTQFLISPLEMLRTRLIVMPANLPSTPSSLTLLRRAITEEGGIAGLYLHANLLIPTLLEHTIRPLMTLSIPLIIERYFGISPDLAPISYSMADLGLNIAAILVILPIETVRRRLQLQSRSDGESKKIRSVVRLRERDYIGVVEAMWRIVTEETSAPRKRRMSEKDEGGWLSGVGQLYRGLGMAVTAHITVFGLGLVSAGLGGGRGVDSAGWKEI</sequence>
<name>A0A427XIY0_9TREE</name>
<dbReference type="OrthoDB" id="77989at2759"/>
<accession>A0A427XIY0</accession>
<feature type="region of interest" description="Disordered" evidence="6">
    <location>
        <begin position="137"/>
        <end position="159"/>
    </location>
</feature>
<dbReference type="STRING" id="105984.A0A427XIY0"/>
<dbReference type="Proteomes" id="UP000279236">
    <property type="component" value="Unassembled WGS sequence"/>
</dbReference>
<proteinExistence type="predicted"/>
<evidence type="ECO:0000256" key="5">
    <source>
        <dbReference type="ARBA" id="ARBA00023136"/>
    </source>
</evidence>
<organism evidence="7 8">
    <name type="scientific">Apiotrichum porosum</name>
    <dbReference type="NCBI Taxonomy" id="105984"/>
    <lineage>
        <taxon>Eukaryota</taxon>
        <taxon>Fungi</taxon>
        <taxon>Dikarya</taxon>
        <taxon>Basidiomycota</taxon>
        <taxon>Agaricomycotina</taxon>
        <taxon>Tremellomycetes</taxon>
        <taxon>Trichosporonales</taxon>
        <taxon>Trichosporonaceae</taxon>
        <taxon>Apiotrichum</taxon>
    </lineage>
</organism>
<keyword evidence="8" id="KW-1185">Reference proteome</keyword>
<feature type="region of interest" description="Disordered" evidence="6">
    <location>
        <begin position="101"/>
        <end position="123"/>
    </location>
</feature>
<evidence type="ECO:0000313" key="8">
    <source>
        <dbReference type="Proteomes" id="UP000279236"/>
    </source>
</evidence>
<dbReference type="PANTHER" id="PTHR24089">
    <property type="entry name" value="SOLUTE CARRIER FAMILY 25"/>
    <property type="match status" value="1"/>
</dbReference>
<comment type="caution">
    <text evidence="7">The sequence shown here is derived from an EMBL/GenBank/DDBJ whole genome shotgun (WGS) entry which is preliminary data.</text>
</comment>
<keyword evidence="2" id="KW-0812">Transmembrane</keyword>
<dbReference type="InterPro" id="IPR023395">
    <property type="entry name" value="MCP_dom_sf"/>
</dbReference>
<dbReference type="EMBL" id="RSCE01000011">
    <property type="protein sequence ID" value="RSH78841.1"/>
    <property type="molecule type" value="Genomic_DNA"/>
</dbReference>
<protein>
    <recommendedName>
        <fullName evidence="9">Mitochondrial fusion and transport protein ugo1</fullName>
    </recommendedName>
</protein>
<keyword evidence="3" id="KW-0677">Repeat</keyword>
<feature type="compositionally biased region" description="Pro residues" evidence="6">
    <location>
        <begin position="28"/>
        <end position="48"/>
    </location>
</feature>
<keyword evidence="4" id="KW-1133">Transmembrane helix</keyword>
<dbReference type="GO" id="GO:0016020">
    <property type="term" value="C:membrane"/>
    <property type="evidence" value="ECO:0007669"/>
    <property type="project" value="UniProtKB-SubCell"/>
</dbReference>
<feature type="region of interest" description="Disordered" evidence="6">
    <location>
        <begin position="26"/>
        <end position="52"/>
    </location>
</feature>
<dbReference type="Gene3D" id="1.50.40.10">
    <property type="entry name" value="Mitochondrial carrier domain"/>
    <property type="match status" value="1"/>
</dbReference>
<dbReference type="SUPFAM" id="SSF103506">
    <property type="entry name" value="Mitochondrial carrier"/>
    <property type="match status" value="1"/>
</dbReference>
<dbReference type="GeneID" id="39586305"/>